<keyword evidence="1" id="KW-1185">Reference proteome</keyword>
<dbReference type="RefSeq" id="WP_034410967.1">
    <property type="nucleotide sequence ID" value="NZ_AXWS01000008.1"/>
</dbReference>
<dbReference type="OrthoDB" id="8613254at2"/>
<evidence type="ECO:0000313" key="2">
    <source>
        <dbReference type="RefSeq" id="WP_034410967.1"/>
    </source>
</evidence>
<protein>
    <submittedName>
        <fullName evidence="2">Uncharacterized protein</fullName>
    </submittedName>
</protein>
<name>A0A8B6X8F3_9BURK</name>
<reference evidence="2" key="1">
    <citation type="submission" date="2025-08" db="UniProtKB">
        <authorList>
            <consortium name="RefSeq"/>
        </authorList>
    </citation>
    <scope>IDENTIFICATION</scope>
</reference>
<dbReference type="AlphaFoldDB" id="A0A8B6X8F3"/>
<organism evidence="1 2">
    <name type="scientific">Derxia gummosa DSM 723</name>
    <dbReference type="NCBI Taxonomy" id="1121388"/>
    <lineage>
        <taxon>Bacteria</taxon>
        <taxon>Pseudomonadati</taxon>
        <taxon>Pseudomonadota</taxon>
        <taxon>Betaproteobacteria</taxon>
        <taxon>Burkholderiales</taxon>
        <taxon>Alcaligenaceae</taxon>
        <taxon>Derxia</taxon>
    </lineage>
</organism>
<accession>A0A8B6X8F3</accession>
<dbReference type="Proteomes" id="UP000675920">
    <property type="component" value="Unplaced"/>
</dbReference>
<evidence type="ECO:0000313" key="1">
    <source>
        <dbReference type="Proteomes" id="UP000675920"/>
    </source>
</evidence>
<proteinExistence type="predicted"/>
<sequence length="83" mass="9048">MELTKTPTAQLIAQIGRAAVISETGLTRARISQWCTENRIPRAWQKFLRGRFPEADWKTYDAATVAPSVQSSTGATALAQQAG</sequence>